<dbReference type="Pfam" id="PF00867">
    <property type="entry name" value="XPG_I"/>
    <property type="match status" value="1"/>
</dbReference>
<dbReference type="FunCoup" id="A0A316YS68">
    <property type="interactions" value="366"/>
</dbReference>
<reference evidence="16 17" key="1">
    <citation type="journal article" date="2018" name="Mol. Biol. Evol.">
        <title>Broad Genomic Sampling Reveals a Smut Pathogenic Ancestry of the Fungal Clade Ustilaginomycotina.</title>
        <authorList>
            <person name="Kijpornyongpan T."/>
            <person name="Mondo S.J."/>
            <person name="Barry K."/>
            <person name="Sandor L."/>
            <person name="Lee J."/>
            <person name="Lipzen A."/>
            <person name="Pangilinan J."/>
            <person name="LaButti K."/>
            <person name="Hainaut M."/>
            <person name="Henrissat B."/>
            <person name="Grigoriev I.V."/>
            <person name="Spatafora J.W."/>
            <person name="Aime M.C."/>
        </authorList>
    </citation>
    <scope>NUCLEOTIDE SEQUENCE [LARGE SCALE GENOMIC DNA]</scope>
    <source>
        <strain evidence="16 17">MCA 4198</strain>
    </source>
</reference>
<keyword evidence="5" id="KW-0479">Metal-binding</keyword>
<dbReference type="SMART" id="SM00279">
    <property type="entry name" value="HhH2"/>
    <property type="match status" value="1"/>
</dbReference>
<evidence type="ECO:0000256" key="11">
    <source>
        <dbReference type="ARBA" id="ARBA00023242"/>
    </source>
</evidence>
<dbReference type="GO" id="GO:0046872">
    <property type="term" value="F:metal ion binding"/>
    <property type="evidence" value="ECO:0007669"/>
    <property type="project" value="UniProtKB-KW"/>
</dbReference>
<keyword evidence="7" id="KW-0227">DNA damage</keyword>
<evidence type="ECO:0000313" key="17">
    <source>
        <dbReference type="Proteomes" id="UP000245768"/>
    </source>
</evidence>
<dbReference type="FunFam" id="1.10.150.20:FF:000030">
    <property type="entry name" value="Flap endonuclease GEN-like 1"/>
    <property type="match status" value="1"/>
</dbReference>
<dbReference type="Proteomes" id="UP000245768">
    <property type="component" value="Unassembled WGS sequence"/>
</dbReference>
<accession>A0A316YS68</accession>
<dbReference type="InterPro" id="IPR029060">
    <property type="entry name" value="PIN-like_dom_sf"/>
</dbReference>
<dbReference type="Gene3D" id="3.40.50.1010">
    <property type="entry name" value="5'-nuclease"/>
    <property type="match status" value="2"/>
</dbReference>
<feature type="compositionally biased region" description="Acidic residues" evidence="13">
    <location>
        <begin position="511"/>
        <end position="526"/>
    </location>
</feature>
<keyword evidence="6" id="KW-0255">Endonuclease</keyword>
<evidence type="ECO:0000256" key="9">
    <source>
        <dbReference type="ARBA" id="ARBA00022842"/>
    </source>
</evidence>
<dbReference type="SMART" id="SM00485">
    <property type="entry name" value="XPGN"/>
    <property type="match status" value="1"/>
</dbReference>
<feature type="compositionally biased region" description="Polar residues" evidence="13">
    <location>
        <begin position="737"/>
        <end position="748"/>
    </location>
</feature>
<dbReference type="Gene3D" id="1.10.150.20">
    <property type="entry name" value="5' to 3' exonuclease, C-terminal subdomain"/>
    <property type="match status" value="1"/>
</dbReference>
<keyword evidence="10" id="KW-0234">DNA repair</keyword>
<feature type="compositionally biased region" description="Polar residues" evidence="13">
    <location>
        <begin position="1466"/>
        <end position="1476"/>
    </location>
</feature>
<keyword evidence="11" id="KW-0539">Nucleus</keyword>
<feature type="region of interest" description="Disordered" evidence="13">
    <location>
        <begin position="120"/>
        <end position="154"/>
    </location>
</feature>
<evidence type="ECO:0000256" key="3">
    <source>
        <dbReference type="ARBA" id="ARBA00005283"/>
    </source>
</evidence>
<dbReference type="InterPro" id="IPR001044">
    <property type="entry name" value="XPG/Rad2_eukaryotes"/>
</dbReference>
<comment type="similarity">
    <text evidence="3">Belongs to the XPG/RAD2 endonuclease family. XPG subfamily.</text>
</comment>
<feature type="domain" description="XPG N-terminal" evidence="15">
    <location>
        <begin position="1"/>
        <end position="98"/>
    </location>
</feature>
<evidence type="ECO:0000256" key="8">
    <source>
        <dbReference type="ARBA" id="ARBA00022801"/>
    </source>
</evidence>
<evidence type="ECO:0000256" key="4">
    <source>
        <dbReference type="ARBA" id="ARBA00022722"/>
    </source>
</evidence>
<dbReference type="InParanoid" id="A0A316YS68"/>
<dbReference type="GO" id="GO:0003697">
    <property type="term" value="F:single-stranded DNA binding"/>
    <property type="evidence" value="ECO:0007669"/>
    <property type="project" value="InterPro"/>
</dbReference>
<feature type="domain" description="XPG-I" evidence="14">
    <location>
        <begin position="1017"/>
        <end position="1086"/>
    </location>
</feature>
<dbReference type="PRINTS" id="PR00853">
    <property type="entry name" value="XPGRADSUPER"/>
</dbReference>
<dbReference type="InterPro" id="IPR006086">
    <property type="entry name" value="XPG-I_dom"/>
</dbReference>
<feature type="compositionally biased region" description="Basic and acidic residues" evidence="13">
    <location>
        <begin position="834"/>
        <end position="848"/>
    </location>
</feature>
<dbReference type="PANTHER" id="PTHR16171">
    <property type="entry name" value="DNA REPAIR PROTEIN COMPLEMENTING XP-G CELLS-RELATED"/>
    <property type="match status" value="1"/>
</dbReference>
<dbReference type="InterPro" id="IPR006084">
    <property type="entry name" value="XPG/Rad2"/>
</dbReference>
<dbReference type="PRINTS" id="PR00066">
    <property type="entry name" value="XRODRMPGMNTG"/>
</dbReference>
<dbReference type="GO" id="GO:0005634">
    <property type="term" value="C:nucleus"/>
    <property type="evidence" value="ECO:0007669"/>
    <property type="project" value="UniProtKB-SubCell"/>
</dbReference>
<feature type="compositionally biased region" description="Acidic residues" evidence="13">
    <location>
        <begin position="903"/>
        <end position="912"/>
    </location>
</feature>
<dbReference type="EMBL" id="KZ819636">
    <property type="protein sequence ID" value="PWN90585.1"/>
    <property type="molecule type" value="Genomic_DNA"/>
</dbReference>
<dbReference type="InterPro" id="IPR008918">
    <property type="entry name" value="HhH2"/>
</dbReference>
<keyword evidence="4" id="KW-0540">Nuclease</keyword>
<dbReference type="SUPFAM" id="SSF47807">
    <property type="entry name" value="5' to 3' exonuclease, C-terminal subdomain"/>
    <property type="match status" value="1"/>
</dbReference>
<evidence type="ECO:0000256" key="7">
    <source>
        <dbReference type="ARBA" id="ARBA00022763"/>
    </source>
</evidence>
<organism evidence="16 17">
    <name type="scientific">Acaromyces ingoldii</name>
    <dbReference type="NCBI Taxonomy" id="215250"/>
    <lineage>
        <taxon>Eukaryota</taxon>
        <taxon>Fungi</taxon>
        <taxon>Dikarya</taxon>
        <taxon>Basidiomycota</taxon>
        <taxon>Ustilaginomycotina</taxon>
        <taxon>Exobasidiomycetes</taxon>
        <taxon>Exobasidiales</taxon>
        <taxon>Cryptobasidiaceae</taxon>
        <taxon>Acaromyces</taxon>
    </lineage>
</organism>
<sequence>MGVQGLWHLIQPCARPTKLESLEGKRLAIDSSIWLYHFQMAMRDKEGRTLSNAHILGFLWRILKLIHYGIRPIFVFDGGAPVMKRQTLVNRRTRRQGAKDDHRKIAERLLNARMREAAVVHVSGGGGAKGKERRTGSGVDEGATESQGGHGLGADTVYFDDLAAQTGAAPSDGRGQTDADQGRGRGDGDDENGLDEPRDSPATEAAKSRNKRNDFHKDPYALPALEQDISSLTADSSNASTRGKGRNRRQDIRFATEGELRALLSSIGPTDLDMDSEFFRSLPPELQYELVGDLRAASRGTSYKRLQTMLAQSPTPIDFSKAQIAGLKTRNELTQKVLEVTDEIGDAHIKVPIRVAGARNKEYVLVKNKGKEGGFSLGVVDQGASKEKAIVVDEDDTASFKSSTDDEGATAKLTDSDADMEDVPIDVSIAVPSVAADPVPASTAAALAQANPNDPAARKEVARELLQRRAQELAREKRREQGVEDEREKMEDQLRKSREAAARDLFRPENIDMDADDESEDEASEDWQEIYDGHRSRQDKMLEEDEAQDLAMALRESVASTKTREEEVVTVSETSLEGGTDEEDMDEVPTHAFEAHDYSSFYASVPETSNSRTVTAEHDRVAGVRGQAWPTLAKGNGARDGPRNGDHLSLNSSRGPALSFRLSDRPGYPERLNSKLLVKRRWDEEADEEEDEEEQASQPQQMVSLSRKDSGAGYATKEVATPVDLSESADEAVATVPQLSTSSVTVSAQRDAGEEADGPSAAATEQSPEIEVNVVDFAMPSSRRLSIARRSKAKAVDNRDDARVPELDNSHSSGVSVEPVQKTDEDSEPAMPTEVEKNGRDRQEDVEKAPSVVKGDSSGLVVDLPHSHGTKEEPEEEPQFDNLPAMMDEVVDERPLPSLNTAVEEEDDDEGTPIEWSPSPSPGEPRAPMLGADGFPLPSAEELEALEADDEAELGQMQGDQDEFVSFLSRAKGQGLHQIQQEVQEEVDKLRSEHATTRRTEGDVTQQMAREIQLMLRLFGLPYITAPMEAEAQCAELVALRLADGVITDDSDVFLFGGTFVYKNMFNNKKYVECFKLSDLQHDLGMDRTKLVQLAYLLGSDYTEGLAGVGPVLAMEILSIFKGDDALVNFRQWWLKVQQGKDSHVDDTRGLTMRRIKKSLRNKVTLDANWPDPKVLDAYYEPQVDVSREAFQWGLPDLDSLRSFFLEYLRWPSDRTDHYLLPAIEAQNRRSRARGNQSTLDRGNFFDLTAGAGVYAGRQRPTYGSERTGAAKPRQTPQRQRRAEVGNVDGLEEPHEPQEGEDQFGEKALKEDAEQWAGGDVPEELLGKEMGKRSRPIVRRGEGGGEREGTERGKDVEEFEGERGEKTDTGKGHDKGGRGMAAKKAKRKTSSKEDVAPKKRTRRPKNPIARGGTSIRTGRNMSLDDVASLPPSRGQSITAGLVPQRASAARARQLINIEPISDNNEDGFSSSAEEYR</sequence>
<feature type="region of interest" description="Disordered" evidence="13">
    <location>
        <begin position="609"/>
        <end position="878"/>
    </location>
</feature>
<dbReference type="PROSITE" id="PS00842">
    <property type="entry name" value="XPG_2"/>
    <property type="match status" value="1"/>
</dbReference>
<dbReference type="CDD" id="cd09868">
    <property type="entry name" value="PIN_XPG_RAD2"/>
    <property type="match status" value="2"/>
</dbReference>
<protein>
    <submittedName>
        <fullName evidence="16">PIN domain-like protein</fullName>
    </submittedName>
</protein>
<dbReference type="CDD" id="cd09904">
    <property type="entry name" value="H3TH_XPG"/>
    <property type="match status" value="1"/>
</dbReference>
<dbReference type="RefSeq" id="XP_025377783.1">
    <property type="nucleotide sequence ID" value="XM_025523257.1"/>
</dbReference>
<feature type="compositionally biased region" description="Basic and acidic residues" evidence="13">
    <location>
        <begin position="1292"/>
        <end position="1313"/>
    </location>
</feature>
<evidence type="ECO:0000256" key="13">
    <source>
        <dbReference type="SAM" id="MobiDB-lite"/>
    </source>
</evidence>
<feature type="region of interest" description="Disordered" evidence="13">
    <location>
        <begin position="1258"/>
        <end position="1476"/>
    </location>
</feature>
<feature type="compositionally biased region" description="Basic and acidic residues" evidence="13">
    <location>
        <begin position="175"/>
        <end position="187"/>
    </location>
</feature>
<evidence type="ECO:0000256" key="5">
    <source>
        <dbReference type="ARBA" id="ARBA00022723"/>
    </source>
</evidence>
<keyword evidence="9" id="KW-0460">Magnesium</keyword>
<dbReference type="Pfam" id="PF00752">
    <property type="entry name" value="XPG_N"/>
    <property type="match status" value="1"/>
</dbReference>
<evidence type="ECO:0000256" key="6">
    <source>
        <dbReference type="ARBA" id="ARBA00022759"/>
    </source>
</evidence>
<gene>
    <name evidence="16" type="ORF">FA10DRAFT_275237</name>
</gene>
<feature type="compositionally biased region" description="Basic and acidic residues" evidence="13">
    <location>
        <begin position="794"/>
        <end position="809"/>
    </location>
</feature>
<evidence type="ECO:0000256" key="12">
    <source>
        <dbReference type="ARBA" id="ARBA00038112"/>
    </source>
</evidence>
<evidence type="ECO:0000256" key="1">
    <source>
        <dbReference type="ARBA" id="ARBA00001946"/>
    </source>
</evidence>
<comment type="subcellular location">
    <subcellularLocation>
        <location evidence="2">Nucleus</location>
    </subcellularLocation>
</comment>
<dbReference type="STRING" id="215250.A0A316YS68"/>
<comment type="similarity">
    <text evidence="12">Belongs to the XPG/RAD2 endonuclease family. GEN subfamily.</text>
</comment>
<evidence type="ECO:0000259" key="14">
    <source>
        <dbReference type="SMART" id="SM00484"/>
    </source>
</evidence>
<feature type="region of interest" description="Disordered" evidence="13">
    <location>
        <begin position="166"/>
        <end position="249"/>
    </location>
</feature>
<name>A0A316YS68_9BASI</name>
<dbReference type="SMART" id="SM00484">
    <property type="entry name" value="XPGI"/>
    <property type="match status" value="1"/>
</dbReference>
<feature type="region of interest" description="Disordered" evidence="13">
    <location>
        <begin position="903"/>
        <end position="936"/>
    </location>
</feature>
<feature type="compositionally biased region" description="Basic and acidic residues" evidence="13">
    <location>
        <begin position="472"/>
        <end position="510"/>
    </location>
</feature>
<proteinExistence type="inferred from homology"/>
<dbReference type="InterPro" id="IPR019974">
    <property type="entry name" value="XPG_CS"/>
</dbReference>
<dbReference type="GO" id="GO:0006289">
    <property type="term" value="P:nucleotide-excision repair"/>
    <property type="evidence" value="ECO:0007669"/>
    <property type="project" value="InterPro"/>
</dbReference>
<evidence type="ECO:0000259" key="15">
    <source>
        <dbReference type="SMART" id="SM00485"/>
    </source>
</evidence>
<evidence type="ECO:0000313" key="16">
    <source>
        <dbReference type="EMBL" id="PWN90585.1"/>
    </source>
</evidence>
<evidence type="ECO:0000256" key="10">
    <source>
        <dbReference type="ARBA" id="ARBA00023204"/>
    </source>
</evidence>
<feature type="compositionally biased region" description="Acidic residues" evidence="13">
    <location>
        <begin position="684"/>
        <end position="695"/>
    </location>
</feature>
<dbReference type="PANTHER" id="PTHR16171:SF7">
    <property type="entry name" value="DNA REPAIR PROTEIN RAD2"/>
    <property type="match status" value="1"/>
</dbReference>
<dbReference type="OrthoDB" id="31113at2759"/>
<keyword evidence="8" id="KW-0378">Hydrolase</keyword>
<dbReference type="InterPro" id="IPR036279">
    <property type="entry name" value="5-3_exonuclease_C_sf"/>
</dbReference>
<evidence type="ECO:0000256" key="2">
    <source>
        <dbReference type="ARBA" id="ARBA00004123"/>
    </source>
</evidence>
<dbReference type="GO" id="GO:0048256">
    <property type="term" value="F:flap endonuclease activity"/>
    <property type="evidence" value="ECO:0007669"/>
    <property type="project" value="UniProtKB-ARBA"/>
</dbReference>
<comment type="cofactor">
    <cofactor evidence="1">
        <name>Mg(2+)</name>
        <dbReference type="ChEBI" id="CHEBI:18420"/>
    </cofactor>
</comment>
<keyword evidence="17" id="KW-1185">Reference proteome</keyword>
<dbReference type="InterPro" id="IPR006085">
    <property type="entry name" value="XPG_DNA_repair_N"/>
</dbReference>
<dbReference type="GeneID" id="37045173"/>
<dbReference type="PROSITE" id="PS00841">
    <property type="entry name" value="XPG_1"/>
    <property type="match status" value="1"/>
</dbReference>
<feature type="region of interest" description="Disordered" evidence="13">
    <location>
        <begin position="472"/>
        <end position="526"/>
    </location>
</feature>
<feature type="region of interest" description="Disordered" evidence="13">
    <location>
        <begin position="398"/>
        <end position="417"/>
    </location>
</feature>
<feature type="region of interest" description="Disordered" evidence="13">
    <location>
        <begin position="557"/>
        <end position="585"/>
    </location>
</feature>
<feature type="compositionally biased region" description="Basic and acidic residues" evidence="13">
    <location>
        <begin position="1339"/>
        <end position="1377"/>
    </location>
</feature>
<feature type="compositionally biased region" description="Polar residues" evidence="13">
    <location>
        <begin position="228"/>
        <end position="241"/>
    </location>
</feature>
<dbReference type="SUPFAM" id="SSF88723">
    <property type="entry name" value="PIN domain-like"/>
    <property type="match status" value="1"/>
</dbReference>